<gene>
    <name evidence="1" type="ORF">SDC9_183819</name>
</gene>
<sequence>MQKCTERKLPAFGTTHAQSIEKCQKFLDYGKRTMTGELHRLFFRVAVALGIYRSNNLIDSFAALIAKIAVHQCRIISIKQRFGPGKPCREQLSAPLSTDPDHRKGALRPCRCKRIDDVVSNISLHTGEYTPATPTLATQQELWL</sequence>
<comment type="caution">
    <text evidence="1">The sequence shown here is derived from an EMBL/GenBank/DDBJ whole genome shotgun (WGS) entry which is preliminary data.</text>
</comment>
<protein>
    <submittedName>
        <fullName evidence="1">Uncharacterized protein</fullName>
    </submittedName>
</protein>
<name>A0A645HC62_9ZZZZ</name>
<evidence type="ECO:0000313" key="1">
    <source>
        <dbReference type="EMBL" id="MPN36310.1"/>
    </source>
</evidence>
<dbReference type="EMBL" id="VSSQ01090363">
    <property type="protein sequence ID" value="MPN36310.1"/>
    <property type="molecule type" value="Genomic_DNA"/>
</dbReference>
<reference evidence="1" key="1">
    <citation type="submission" date="2019-08" db="EMBL/GenBank/DDBJ databases">
        <authorList>
            <person name="Kucharzyk K."/>
            <person name="Murdoch R.W."/>
            <person name="Higgins S."/>
            <person name="Loffler F."/>
        </authorList>
    </citation>
    <scope>NUCLEOTIDE SEQUENCE</scope>
</reference>
<dbReference type="AlphaFoldDB" id="A0A645HC62"/>
<organism evidence="1">
    <name type="scientific">bioreactor metagenome</name>
    <dbReference type="NCBI Taxonomy" id="1076179"/>
    <lineage>
        <taxon>unclassified sequences</taxon>
        <taxon>metagenomes</taxon>
        <taxon>ecological metagenomes</taxon>
    </lineage>
</organism>
<proteinExistence type="predicted"/>
<accession>A0A645HC62</accession>